<feature type="domain" description="Nephrocystin 3-like N-terminal" evidence="6">
    <location>
        <begin position="426"/>
        <end position="521"/>
    </location>
</feature>
<dbReference type="Pfam" id="PF23239">
    <property type="entry name" value="DUF7069"/>
    <property type="match status" value="1"/>
</dbReference>
<feature type="repeat" description="ANK" evidence="2">
    <location>
        <begin position="1157"/>
        <end position="1189"/>
    </location>
</feature>
<proteinExistence type="predicted"/>
<evidence type="ECO:0000259" key="4">
    <source>
        <dbReference type="Pfam" id="PF01048"/>
    </source>
</evidence>
<feature type="repeat" description="ANK" evidence="2">
    <location>
        <begin position="866"/>
        <end position="898"/>
    </location>
</feature>
<dbReference type="InterPro" id="IPR002110">
    <property type="entry name" value="Ankyrin_rpt"/>
</dbReference>
<evidence type="ECO:0000256" key="2">
    <source>
        <dbReference type="PROSITE-ProRule" id="PRU00023"/>
    </source>
</evidence>
<dbReference type="InterPro" id="IPR055497">
    <property type="entry name" value="DUF7069"/>
</dbReference>
<feature type="domain" description="DUF7069" evidence="5">
    <location>
        <begin position="554"/>
        <end position="602"/>
    </location>
</feature>
<dbReference type="Pfam" id="PF24883">
    <property type="entry name" value="NPHP3_N"/>
    <property type="match status" value="1"/>
</dbReference>
<dbReference type="Gene3D" id="3.40.50.1580">
    <property type="entry name" value="Nucleoside phosphorylase domain"/>
    <property type="match status" value="1"/>
</dbReference>
<keyword evidence="1" id="KW-0677">Repeat</keyword>
<dbReference type="InterPro" id="IPR035994">
    <property type="entry name" value="Nucleoside_phosphorylase_sf"/>
</dbReference>
<keyword evidence="2" id="KW-0040">ANK repeat</keyword>
<dbReference type="InterPro" id="IPR056884">
    <property type="entry name" value="NPHP3-like_N"/>
</dbReference>
<evidence type="ECO:0000313" key="7">
    <source>
        <dbReference type="EMBL" id="KAK5051824.1"/>
    </source>
</evidence>
<dbReference type="PROSITE" id="PS50088">
    <property type="entry name" value="ANK_REPEAT"/>
    <property type="match status" value="3"/>
</dbReference>
<dbReference type="InterPro" id="IPR036770">
    <property type="entry name" value="Ankyrin_rpt-contain_sf"/>
</dbReference>
<gene>
    <name evidence="7" type="ORF">LTR69_010115</name>
</gene>
<dbReference type="SUPFAM" id="SSF53167">
    <property type="entry name" value="Purine and uridine phosphorylases"/>
    <property type="match status" value="1"/>
</dbReference>
<evidence type="ECO:0000259" key="5">
    <source>
        <dbReference type="Pfam" id="PF23239"/>
    </source>
</evidence>
<accession>A0ABR0J0B9</accession>
<feature type="region of interest" description="Disordered" evidence="3">
    <location>
        <begin position="1241"/>
        <end position="1281"/>
    </location>
</feature>
<evidence type="ECO:0008006" key="9">
    <source>
        <dbReference type="Google" id="ProtNLM"/>
    </source>
</evidence>
<feature type="domain" description="Nucleoside phosphorylase" evidence="4">
    <location>
        <begin position="22"/>
        <end position="314"/>
    </location>
</feature>
<dbReference type="InterPro" id="IPR000845">
    <property type="entry name" value="Nucleoside_phosphorylase_d"/>
</dbReference>
<evidence type="ECO:0000256" key="3">
    <source>
        <dbReference type="SAM" id="MobiDB-lite"/>
    </source>
</evidence>
<dbReference type="Pfam" id="PF12796">
    <property type="entry name" value="Ank_2"/>
    <property type="match status" value="2"/>
</dbReference>
<dbReference type="PROSITE" id="PS50297">
    <property type="entry name" value="ANK_REP_REGION"/>
    <property type="match status" value="1"/>
</dbReference>
<dbReference type="SUPFAM" id="SSF48403">
    <property type="entry name" value="Ankyrin repeat"/>
    <property type="match status" value="1"/>
</dbReference>
<name>A0ABR0J0B9_9EURO</name>
<evidence type="ECO:0000313" key="8">
    <source>
        <dbReference type="Proteomes" id="UP001345691"/>
    </source>
</evidence>
<evidence type="ECO:0000256" key="1">
    <source>
        <dbReference type="ARBA" id="ARBA00022737"/>
    </source>
</evidence>
<sequence length="1281" mass="141529">MTESPRSTPSHVAALSRDDYHIGLVFALPKELAAGKAMLDEEHKMIPGQDPSDTNSYTLGRMHEHNVVLACLPASVDGTTAAAAVAVNMLRTFKALRFALMVGIGGGIPSTDHDIRLGDIVVSEPYGTSGGVVQYTKGKVRPEGFERKGTLNMPPTALLTALASLKAEHELHESRVSGYLSGIIQRYPRMKKNGYDYPGTDQDILFCSYADHEDYGCNLCENGKVTRPLRDSYQPEIHFGTIASGDLVIKDAATRNALSNEYGALCVEMEAAGLMNNFPCLVIRGICDYADSHKNDTWHRYAAATAAAFAKTPTTCVVRIGEQREACPTGILIDQLQTTKDHAEVTRDILAETQQQNKINDARYDEEKYRACHRSFKVTSYEADKKRNPDRVAGTCLGLCSIPSFEDGKIVYTTTYSGFLPIQVVEILHQLFDAYPALIRYAIPAREKNHDQLQLETALLWHILIAATTDEAIGDITCIFDALDECRESEQAELIHYLCSFYEKRQDCVRPGRLKFLITSRPYESITRRFEPLSVNLPTMRLRGEEENDTLRGEIDLVVRKQVEGLAKEFDLDIQTRNMIEQRLLAMEHRTYLWLHLAFEGILRKFEYSLRPAEELIRTLPTSVEDAYEKILGRVGREQQDVVKKILRIVVGVRRALTLKEMSIALGVATARQVLSRKDIYIDPDRLEKHIRNWCGLFVFINHSKIYLIHQTYAEPAGSDFRWRGSFDETGTEAFMGCICVDFLSIEDVDWDKVDAQQGGVPDGESPNDDNPEDISDWQGWYEFLQYSAEHWPFRLYDTSRNVSKVWLRRYCGNLTPRAYFDAFWPNPQPDLNPQPLEVAALLNHQDVLRSILLRNKDESLLGKKDGEEALGHACTYGHIEIVRMLMEHGVDANSTSQWGTALASAAAEGHQVVVQALLDYGADPDLPSAGRYRSALIAAACGGHRTTVEILLAAGASIDMSPITHGFALDNYGNALVGAVVEGRTPEGSQSVVQLLLDEGADANIKLSTGYYGPPLIAACGYGTATTVQQLLAYGAEPHLEAQVGRYGTALTAAACRHTDFSMAMVPLLLDAGAAINTEVQYGEYGTALIAVCGLGNLVTVQYLLDNGADAHVNTYNGECSTALIAACARSNADLEIVRVLLERQVDTNARARIGTYGTALIAASHRGHLAIMHDLLGYGADVNAQVQVGHYANALDAAAAVDDDKWRYVRKDQAEAVKLLLLWGARADVGQDSAAHMGSLRKRRRLNPTKPFHDQGGCSSDLGENRVTELPSDDDETIV</sequence>
<organism evidence="7 8">
    <name type="scientific">Exophiala sideris</name>
    <dbReference type="NCBI Taxonomy" id="1016849"/>
    <lineage>
        <taxon>Eukaryota</taxon>
        <taxon>Fungi</taxon>
        <taxon>Dikarya</taxon>
        <taxon>Ascomycota</taxon>
        <taxon>Pezizomycotina</taxon>
        <taxon>Eurotiomycetes</taxon>
        <taxon>Chaetothyriomycetidae</taxon>
        <taxon>Chaetothyriales</taxon>
        <taxon>Herpotrichiellaceae</taxon>
        <taxon>Exophiala</taxon>
    </lineage>
</organism>
<feature type="repeat" description="ANK" evidence="2">
    <location>
        <begin position="898"/>
        <end position="930"/>
    </location>
</feature>
<reference evidence="7 8" key="1">
    <citation type="submission" date="2023-08" db="EMBL/GenBank/DDBJ databases">
        <title>Black Yeasts Isolated from many extreme environments.</title>
        <authorList>
            <person name="Coleine C."/>
            <person name="Stajich J.E."/>
            <person name="Selbmann L."/>
        </authorList>
    </citation>
    <scope>NUCLEOTIDE SEQUENCE [LARGE SCALE GENOMIC DNA]</scope>
    <source>
        <strain evidence="7 8">CCFEE 6328</strain>
    </source>
</reference>
<dbReference type="Pfam" id="PF01048">
    <property type="entry name" value="PNP_UDP_1"/>
    <property type="match status" value="1"/>
</dbReference>
<comment type="caution">
    <text evidence="7">The sequence shown here is derived from an EMBL/GenBank/DDBJ whole genome shotgun (WGS) entry which is preliminary data.</text>
</comment>
<protein>
    <recommendedName>
        <fullName evidence="9">Nucleoside phosphorylase domain-containing protein</fullName>
    </recommendedName>
</protein>
<dbReference type="InterPro" id="IPR053137">
    <property type="entry name" value="NLR-like"/>
</dbReference>
<dbReference type="PANTHER" id="PTHR46082">
    <property type="entry name" value="ATP/GTP-BINDING PROTEIN-RELATED"/>
    <property type="match status" value="1"/>
</dbReference>
<dbReference type="Gene3D" id="1.25.40.20">
    <property type="entry name" value="Ankyrin repeat-containing domain"/>
    <property type="match status" value="1"/>
</dbReference>
<keyword evidence="8" id="KW-1185">Reference proteome</keyword>
<dbReference type="PANTHER" id="PTHR46082:SF11">
    <property type="entry name" value="AAA+ ATPASE DOMAIN-CONTAINING PROTEIN-RELATED"/>
    <property type="match status" value="1"/>
</dbReference>
<dbReference type="Proteomes" id="UP001345691">
    <property type="component" value="Unassembled WGS sequence"/>
</dbReference>
<evidence type="ECO:0000259" key="6">
    <source>
        <dbReference type="Pfam" id="PF24883"/>
    </source>
</evidence>
<dbReference type="EMBL" id="JAVRRF010000032">
    <property type="protein sequence ID" value="KAK5051824.1"/>
    <property type="molecule type" value="Genomic_DNA"/>
</dbReference>
<dbReference type="SMART" id="SM00248">
    <property type="entry name" value="ANK"/>
    <property type="match status" value="9"/>
</dbReference>